<feature type="domain" description="Sulfotransferase" evidence="4">
    <location>
        <begin position="35"/>
        <end position="116"/>
    </location>
</feature>
<dbReference type="STRING" id="94237.ENSMMOP00000010239"/>
<dbReference type="Gene3D" id="3.40.50.300">
    <property type="entry name" value="P-loop containing nucleotide triphosphate hydrolases"/>
    <property type="match status" value="1"/>
</dbReference>
<dbReference type="GO" id="GO:0008146">
    <property type="term" value="F:sulfotransferase activity"/>
    <property type="evidence" value="ECO:0007669"/>
    <property type="project" value="InterPro"/>
</dbReference>
<dbReference type="InterPro" id="IPR027417">
    <property type="entry name" value="P-loop_NTPase"/>
</dbReference>
<dbReference type="Pfam" id="PF00685">
    <property type="entry name" value="Sulfotransfer_1"/>
    <property type="match status" value="1"/>
</dbReference>
<evidence type="ECO:0000313" key="5">
    <source>
        <dbReference type="Ensembl" id="ENSMMOP00000010239.1"/>
    </source>
</evidence>
<reference evidence="5" key="1">
    <citation type="submission" date="2025-08" db="UniProtKB">
        <authorList>
            <consortium name="Ensembl"/>
        </authorList>
    </citation>
    <scope>IDENTIFICATION</scope>
</reference>
<evidence type="ECO:0000256" key="1">
    <source>
        <dbReference type="ARBA" id="ARBA00005771"/>
    </source>
</evidence>
<dbReference type="PANTHER" id="PTHR11783">
    <property type="entry name" value="SULFOTRANSFERASE SULT"/>
    <property type="match status" value="1"/>
</dbReference>
<reference evidence="5" key="2">
    <citation type="submission" date="2025-09" db="UniProtKB">
        <authorList>
            <consortium name="Ensembl"/>
        </authorList>
    </citation>
    <scope>IDENTIFICATION</scope>
</reference>
<dbReference type="SUPFAM" id="SSF52540">
    <property type="entry name" value="P-loop containing nucleoside triphosphate hydrolases"/>
    <property type="match status" value="1"/>
</dbReference>
<keyword evidence="2 3" id="KW-0808">Transferase</keyword>
<dbReference type="InterPro" id="IPR000863">
    <property type="entry name" value="Sulfotransferase_dom"/>
</dbReference>
<evidence type="ECO:0000256" key="3">
    <source>
        <dbReference type="RuleBase" id="RU361155"/>
    </source>
</evidence>
<dbReference type="Proteomes" id="UP000261620">
    <property type="component" value="Unplaced"/>
</dbReference>
<dbReference type="Ensembl" id="ENSMMOT00000010419.1">
    <property type="protein sequence ID" value="ENSMMOP00000010239.1"/>
    <property type="gene ID" value="ENSMMOG00000007904.1"/>
</dbReference>
<comment type="similarity">
    <text evidence="1 3">Belongs to the sulfotransferase 1 family.</text>
</comment>
<organism evidence="5 6">
    <name type="scientific">Mola mola</name>
    <name type="common">Ocean sunfish</name>
    <name type="synonym">Tetraodon mola</name>
    <dbReference type="NCBI Taxonomy" id="94237"/>
    <lineage>
        <taxon>Eukaryota</taxon>
        <taxon>Metazoa</taxon>
        <taxon>Chordata</taxon>
        <taxon>Craniata</taxon>
        <taxon>Vertebrata</taxon>
        <taxon>Euteleostomi</taxon>
        <taxon>Actinopterygii</taxon>
        <taxon>Neopterygii</taxon>
        <taxon>Teleostei</taxon>
        <taxon>Neoteleostei</taxon>
        <taxon>Acanthomorphata</taxon>
        <taxon>Eupercaria</taxon>
        <taxon>Tetraodontiformes</taxon>
        <taxon>Molidae</taxon>
        <taxon>Mola</taxon>
    </lineage>
</organism>
<sequence>SLSTPAATASTPIWGTEQCTYGQCVHLFRIQLLLSKIPWLEARTVDDPLRERNDPRIFRIHLPTDKLPYGVVYVWRNPKDVLVSMFHFAHSWVMLDSPKSFEDFFQQFMDGKGMFSAVQYFKTNQTTGPRHVFHIDRHYIYVQLFTKSKQTELKIDCGQLAMVSFCNVFPVSLNEYFDKSVQGEDEKCFSDLQRGVSHKTRQQLKFLLFKDLSLCS</sequence>
<keyword evidence="6" id="KW-1185">Reference proteome</keyword>
<evidence type="ECO:0000259" key="4">
    <source>
        <dbReference type="Pfam" id="PF00685"/>
    </source>
</evidence>
<evidence type="ECO:0000256" key="2">
    <source>
        <dbReference type="ARBA" id="ARBA00022679"/>
    </source>
</evidence>
<accession>A0A3Q3WMW4</accession>
<proteinExistence type="inferred from homology"/>
<name>A0A3Q3WMW4_MOLML</name>
<dbReference type="EC" id="2.8.2.-" evidence="3"/>
<protein>
    <recommendedName>
        <fullName evidence="3">Sulfotransferase</fullName>
        <ecNumber evidence="3">2.8.2.-</ecNumber>
    </recommendedName>
</protein>
<dbReference type="AlphaFoldDB" id="A0A3Q3WMW4"/>
<evidence type="ECO:0000313" key="6">
    <source>
        <dbReference type="Proteomes" id="UP000261620"/>
    </source>
</evidence>